<organism evidence="2 3">
    <name type="scientific">Apophysomyces ossiformis</name>
    <dbReference type="NCBI Taxonomy" id="679940"/>
    <lineage>
        <taxon>Eukaryota</taxon>
        <taxon>Fungi</taxon>
        <taxon>Fungi incertae sedis</taxon>
        <taxon>Mucoromycota</taxon>
        <taxon>Mucoromycotina</taxon>
        <taxon>Mucoromycetes</taxon>
        <taxon>Mucorales</taxon>
        <taxon>Mucorineae</taxon>
        <taxon>Mucoraceae</taxon>
        <taxon>Apophysomyces</taxon>
    </lineage>
</organism>
<evidence type="ECO:0000256" key="1">
    <source>
        <dbReference type="SAM" id="Coils"/>
    </source>
</evidence>
<dbReference type="AlphaFoldDB" id="A0A8H7EN75"/>
<keyword evidence="3" id="KW-1185">Reference proteome</keyword>
<dbReference type="OrthoDB" id="2399838at2759"/>
<dbReference type="Proteomes" id="UP000605846">
    <property type="component" value="Unassembled WGS sequence"/>
</dbReference>
<protein>
    <submittedName>
        <fullName evidence="2">Uncharacterized protein</fullName>
    </submittedName>
</protein>
<reference evidence="2" key="1">
    <citation type="submission" date="2020-01" db="EMBL/GenBank/DDBJ databases">
        <title>Genome Sequencing of Three Apophysomyces-Like Fungal Strains Confirms a Novel Fungal Genus in the Mucoromycota with divergent Burkholderia-like Endosymbiotic Bacteria.</title>
        <authorList>
            <person name="Stajich J.E."/>
            <person name="Macias A.M."/>
            <person name="Carter-House D."/>
            <person name="Lovett B."/>
            <person name="Kasson L.R."/>
            <person name="Berry K."/>
            <person name="Grigoriev I."/>
            <person name="Chang Y."/>
            <person name="Spatafora J."/>
            <person name="Kasson M.T."/>
        </authorList>
    </citation>
    <scope>NUCLEOTIDE SEQUENCE</scope>
    <source>
        <strain evidence="2">NRRL A-21654</strain>
    </source>
</reference>
<name>A0A8H7EN75_9FUNG</name>
<evidence type="ECO:0000313" key="3">
    <source>
        <dbReference type="Proteomes" id="UP000605846"/>
    </source>
</evidence>
<dbReference type="EMBL" id="JABAYA010000100">
    <property type="protein sequence ID" value="KAF7725272.1"/>
    <property type="molecule type" value="Genomic_DNA"/>
</dbReference>
<comment type="caution">
    <text evidence="2">The sequence shown here is derived from an EMBL/GenBank/DDBJ whole genome shotgun (WGS) entry which is preliminary data.</text>
</comment>
<feature type="coiled-coil region" evidence="1">
    <location>
        <begin position="150"/>
        <end position="209"/>
    </location>
</feature>
<sequence length="213" mass="24758">MKLVTKAVTWHRTLKQVYLSGLKRQRADVVIHILWDMVVPDIMQDHVRVVAGFENRRHNKAERKRWQQAYGLSEDQASSMILEQRPDSIIVASFANDEDSRQSYVVQLNNGSICKHMFLVNRVEQIGFDRAVHLQNQPLGNPITPQEPTVADAIRNCEEELRQLQQVTLRENDYDIGAIPHLNAATELMRNARNTLRRWRRANVALEGRQLRF</sequence>
<proteinExistence type="predicted"/>
<gene>
    <name evidence="2" type="ORF">EC973_000282</name>
</gene>
<evidence type="ECO:0000313" key="2">
    <source>
        <dbReference type="EMBL" id="KAF7725272.1"/>
    </source>
</evidence>
<accession>A0A8H7EN75</accession>
<keyword evidence="1" id="KW-0175">Coiled coil</keyword>